<dbReference type="NCBIfam" id="TIGR01456">
    <property type="entry name" value="CECR5"/>
    <property type="match status" value="1"/>
</dbReference>
<dbReference type="InterPro" id="IPR036412">
    <property type="entry name" value="HAD-like_sf"/>
</dbReference>
<dbReference type="Pfam" id="PF13242">
    <property type="entry name" value="Hydrolase_like"/>
    <property type="match status" value="1"/>
</dbReference>
<evidence type="ECO:0000313" key="3">
    <source>
        <dbReference type="Proteomes" id="UP000053317"/>
    </source>
</evidence>
<dbReference type="AlphaFoldDB" id="A0A0G2HGV1"/>
<dbReference type="OrthoDB" id="10251048at2759"/>
<feature type="region of interest" description="Disordered" evidence="1">
    <location>
        <begin position="1"/>
        <end position="30"/>
    </location>
</feature>
<reference evidence="2 3" key="2">
    <citation type="submission" date="2015-05" db="EMBL/GenBank/DDBJ databases">
        <authorList>
            <person name="Morales-Cruz A."/>
            <person name="Amrine K.C."/>
            <person name="Cantu D."/>
        </authorList>
    </citation>
    <scope>NUCLEOTIDE SEQUENCE [LARGE SCALE GENOMIC DNA]</scope>
    <source>
        <strain evidence="2">UCRPC4</strain>
    </source>
</reference>
<gene>
    <name evidence="2" type="ORF">UCRPC4_g00914</name>
</gene>
<feature type="region of interest" description="Disordered" evidence="1">
    <location>
        <begin position="72"/>
        <end position="95"/>
    </location>
</feature>
<dbReference type="EMBL" id="LCWF01000022">
    <property type="protein sequence ID" value="KKY27680.1"/>
    <property type="molecule type" value="Genomic_DNA"/>
</dbReference>
<evidence type="ECO:0000256" key="1">
    <source>
        <dbReference type="SAM" id="MobiDB-lite"/>
    </source>
</evidence>
<dbReference type="InterPro" id="IPR006357">
    <property type="entry name" value="HAD-SF_hydro_IIA"/>
</dbReference>
<reference evidence="2 3" key="1">
    <citation type="submission" date="2015-05" db="EMBL/GenBank/DDBJ databases">
        <title>Distinctive expansion of gene families associated with plant cell wall degradation and secondary metabolism in the genomes of grapevine trunk pathogens.</title>
        <authorList>
            <person name="Lawrence D.P."/>
            <person name="Travadon R."/>
            <person name="Rolshausen P.E."/>
            <person name="Baumgartner K."/>
        </authorList>
    </citation>
    <scope>NUCLEOTIDE SEQUENCE [LARGE SCALE GENOMIC DNA]</scope>
    <source>
        <strain evidence="2">UCRPC4</strain>
    </source>
</reference>
<organism evidence="2 3">
    <name type="scientific">Phaeomoniella chlamydospora</name>
    <name type="common">Phaeoacremonium chlamydosporum</name>
    <dbReference type="NCBI Taxonomy" id="158046"/>
    <lineage>
        <taxon>Eukaryota</taxon>
        <taxon>Fungi</taxon>
        <taxon>Dikarya</taxon>
        <taxon>Ascomycota</taxon>
        <taxon>Pezizomycotina</taxon>
        <taxon>Eurotiomycetes</taxon>
        <taxon>Chaetothyriomycetidae</taxon>
        <taxon>Phaeomoniellales</taxon>
        <taxon>Phaeomoniellaceae</taxon>
        <taxon>Phaeomoniella</taxon>
    </lineage>
</organism>
<dbReference type="GO" id="GO:0046474">
    <property type="term" value="P:glycerophospholipid biosynthetic process"/>
    <property type="evidence" value="ECO:0007669"/>
    <property type="project" value="TreeGrafter"/>
</dbReference>
<dbReference type="Proteomes" id="UP000053317">
    <property type="component" value="Unassembled WGS sequence"/>
</dbReference>
<dbReference type="FunFam" id="3.40.50.1000:FF:000069">
    <property type="entry name" value="HAD-superfamily subfamily IIA hydrolase"/>
    <property type="match status" value="1"/>
</dbReference>
<protein>
    <submittedName>
        <fullName evidence="2">Putative phosphatidyl synthase</fullName>
    </submittedName>
</protein>
<dbReference type="PANTHER" id="PTHR14269">
    <property type="entry name" value="CDP-DIACYLGLYCEROL--GLYCEROL-3-PHOSPHATE 3-PHOSPHATIDYLTRANSFERASE-RELATED"/>
    <property type="match status" value="1"/>
</dbReference>
<feature type="compositionally biased region" description="Low complexity" evidence="1">
    <location>
        <begin position="78"/>
        <end position="89"/>
    </location>
</feature>
<dbReference type="InterPro" id="IPR006353">
    <property type="entry name" value="HAD-SF_hydro_IIA_CECR5"/>
</dbReference>
<name>A0A0G2HGV1_PHACM</name>
<dbReference type="InterPro" id="IPR023214">
    <property type="entry name" value="HAD_sf"/>
</dbReference>
<sequence length="457" mass="50453">MAPPPSNTSKLLAPERPKPRRLSSMKTERADLFSGPATVAPETQMEHPGGGHDTAMAMEMAKYHLAEIKSGEQSPFNEETSSISTEITTPDQEPGQLVTTDKYAFAFDIDGVLIRGGEAIPEAIEAMQALNGKNEYNIKVPYIFVTNGGGKTEEERCIQLSKQLELEVSPGQFICGHTPMREMAEKYNTVLVVGGEGEKCREVAEGYGFKDVVTPGDIIKDNKDTTPFRSLTEEEYKNSKARNFAEVEIEAVFVFADSRDWAGDQQIILDLCMSKNGRLGTRSETFDEGPPVFFAHNDVVWSTSHELTRIGMGALRASLEAMFRAITGKELKTVAFGKPQVGTFQFATRLLQQWRKDTHGINRPPETVYFVGDTPESDIRGTNEFDASSASKNDWYSILVRTGVYQEGTTPKYTPRAIVDNVLAAVKHGMDREYAKAARKLSINGTREQAAAIVDEA</sequence>
<dbReference type="Pfam" id="PF13344">
    <property type="entry name" value="Hydrolase_6"/>
    <property type="match status" value="1"/>
</dbReference>
<dbReference type="Gene3D" id="3.40.50.1000">
    <property type="entry name" value="HAD superfamily/HAD-like"/>
    <property type="match status" value="2"/>
</dbReference>
<accession>A0A0G2HGV1</accession>
<dbReference type="SUPFAM" id="SSF56784">
    <property type="entry name" value="HAD-like"/>
    <property type="match status" value="1"/>
</dbReference>
<keyword evidence="3" id="KW-1185">Reference proteome</keyword>
<comment type="caution">
    <text evidence="2">The sequence shown here is derived from an EMBL/GenBank/DDBJ whole genome shotgun (WGS) entry which is preliminary data.</text>
</comment>
<evidence type="ECO:0000313" key="2">
    <source>
        <dbReference type="EMBL" id="KKY27680.1"/>
    </source>
</evidence>
<dbReference type="GO" id="GO:0005739">
    <property type="term" value="C:mitochondrion"/>
    <property type="evidence" value="ECO:0007669"/>
    <property type="project" value="TreeGrafter"/>
</dbReference>
<proteinExistence type="predicted"/>
<dbReference type="PANTHER" id="PTHR14269:SF4">
    <property type="entry name" value="CAT EYE SYNDROME CRITICAL REGION PROTEIN 5"/>
    <property type="match status" value="1"/>
</dbReference>
<dbReference type="InterPro" id="IPR050324">
    <property type="entry name" value="CDP-alcohol_PTase-I"/>
</dbReference>
<dbReference type="NCBIfam" id="TIGR01460">
    <property type="entry name" value="HAD-SF-IIA"/>
    <property type="match status" value="1"/>
</dbReference>